<dbReference type="NCBIfam" id="TIGR01499">
    <property type="entry name" value="folC"/>
    <property type="match status" value="1"/>
</dbReference>
<keyword evidence="3 10" id="KW-0436">Ligase</keyword>
<dbReference type="Proteomes" id="UP001597040">
    <property type="component" value="Unassembled WGS sequence"/>
</dbReference>
<dbReference type="InterPro" id="IPR036615">
    <property type="entry name" value="Mur_ligase_C_dom_sf"/>
</dbReference>
<keyword evidence="6 10" id="KW-0067">ATP-binding</keyword>
<dbReference type="SUPFAM" id="SSF53623">
    <property type="entry name" value="MurD-like peptide ligases, catalytic domain"/>
    <property type="match status" value="1"/>
</dbReference>
<name>A0ABW3LPX5_9BACI</name>
<dbReference type="PIRSF" id="PIRSF001563">
    <property type="entry name" value="Folylpolyglu_synth"/>
    <property type="match status" value="1"/>
</dbReference>
<dbReference type="Pfam" id="PF08245">
    <property type="entry name" value="Mur_ligase_M"/>
    <property type="match status" value="1"/>
</dbReference>
<protein>
    <recommendedName>
        <fullName evidence="2">tetrahydrofolate synthase</fullName>
        <ecNumber evidence="2">6.3.2.17</ecNumber>
    </recommendedName>
    <alternativeName>
        <fullName evidence="8">Tetrahydrofolylpolyglutamate synthase</fullName>
    </alternativeName>
</protein>
<dbReference type="RefSeq" id="WP_390363189.1">
    <property type="nucleotide sequence ID" value="NZ_JBHTKJ010000039.1"/>
</dbReference>
<dbReference type="Pfam" id="PF02875">
    <property type="entry name" value="Mur_ligase_C"/>
    <property type="match status" value="1"/>
</dbReference>
<dbReference type="Gene3D" id="3.90.190.20">
    <property type="entry name" value="Mur ligase, C-terminal domain"/>
    <property type="match status" value="1"/>
</dbReference>
<evidence type="ECO:0000256" key="3">
    <source>
        <dbReference type="ARBA" id="ARBA00022598"/>
    </source>
</evidence>
<evidence type="ECO:0000256" key="2">
    <source>
        <dbReference type="ARBA" id="ARBA00013025"/>
    </source>
</evidence>
<dbReference type="InterPro" id="IPR013221">
    <property type="entry name" value="Mur_ligase_cen"/>
</dbReference>
<dbReference type="EMBL" id="JBHTKJ010000039">
    <property type="protein sequence ID" value="MFD1039529.1"/>
    <property type="molecule type" value="Genomic_DNA"/>
</dbReference>
<evidence type="ECO:0000256" key="9">
    <source>
        <dbReference type="ARBA" id="ARBA00047493"/>
    </source>
</evidence>
<evidence type="ECO:0000256" key="10">
    <source>
        <dbReference type="PIRNR" id="PIRNR001563"/>
    </source>
</evidence>
<reference evidence="14" key="1">
    <citation type="journal article" date="2019" name="Int. J. Syst. Evol. Microbiol.">
        <title>The Global Catalogue of Microorganisms (GCM) 10K type strain sequencing project: providing services to taxonomists for standard genome sequencing and annotation.</title>
        <authorList>
            <consortium name="The Broad Institute Genomics Platform"/>
            <consortium name="The Broad Institute Genome Sequencing Center for Infectious Disease"/>
            <person name="Wu L."/>
            <person name="Ma J."/>
        </authorList>
    </citation>
    <scope>NUCLEOTIDE SEQUENCE [LARGE SCALE GENOMIC DNA]</scope>
    <source>
        <strain evidence="14">CCUG 56754</strain>
    </source>
</reference>
<keyword evidence="7" id="KW-0460">Magnesium</keyword>
<evidence type="ECO:0000256" key="5">
    <source>
        <dbReference type="ARBA" id="ARBA00022741"/>
    </source>
</evidence>
<evidence type="ECO:0000313" key="14">
    <source>
        <dbReference type="Proteomes" id="UP001597040"/>
    </source>
</evidence>
<sequence>MFKSFQAVEFFFNNRKNLGIKPGLDRINGLLELLNNPQDKIKMIHVAGTNGKGSTIQYLKQGLLFNHYRVGVFTSPSLHGLTGHVCIDHSKITEDEFIKVMNEMYPAIDKMDKADNSPTEFEIITALAFVYFADKTDIAIIETGMGGREDTTNCFQPILSIITNVSQDHTAFLGHGLEEIAYHKAGIIKEKVPVVIGEIEEPALTVMSREAQIKNSPMYQLTEYFQYKLIEQTPTTQSYKWSSNSQLSVDVTIQMHGKHQVMNSSLAIMGLDLLKQSGMAVDWQQALEGIYRTRIHGRFEIIRNDPTIILDGAHNLAGVKTFIETVLTKYKDRKKHLVFAVFKDKDIEKMLHELSPYFSTIILTTFDHPRAVKADSLYQLANNKGKFFVSDWESIVKKLDYDPANSNDCYFFTGSLHFIATVRKHFEKIDGL</sequence>
<keyword evidence="14" id="KW-1185">Reference proteome</keyword>
<comment type="similarity">
    <text evidence="1 10">Belongs to the folylpolyglutamate synthase family.</text>
</comment>
<organism evidence="13 14">
    <name type="scientific">Virgibacillus byunsanensis</name>
    <dbReference type="NCBI Taxonomy" id="570945"/>
    <lineage>
        <taxon>Bacteria</taxon>
        <taxon>Bacillati</taxon>
        <taxon>Bacillota</taxon>
        <taxon>Bacilli</taxon>
        <taxon>Bacillales</taxon>
        <taxon>Bacillaceae</taxon>
        <taxon>Virgibacillus</taxon>
    </lineage>
</organism>
<gene>
    <name evidence="13" type="ORF">ACFQ3N_14155</name>
</gene>
<dbReference type="PANTHER" id="PTHR11136:SF0">
    <property type="entry name" value="DIHYDROFOLATE SYNTHETASE-RELATED"/>
    <property type="match status" value="1"/>
</dbReference>
<evidence type="ECO:0000256" key="6">
    <source>
        <dbReference type="ARBA" id="ARBA00022840"/>
    </source>
</evidence>
<dbReference type="Gene3D" id="3.40.1190.10">
    <property type="entry name" value="Mur-like, catalytic domain"/>
    <property type="match status" value="1"/>
</dbReference>
<keyword evidence="5 10" id="KW-0547">Nucleotide-binding</keyword>
<dbReference type="GO" id="GO:0016874">
    <property type="term" value="F:ligase activity"/>
    <property type="evidence" value="ECO:0007669"/>
    <property type="project" value="UniProtKB-KW"/>
</dbReference>
<evidence type="ECO:0000256" key="4">
    <source>
        <dbReference type="ARBA" id="ARBA00022723"/>
    </source>
</evidence>
<feature type="domain" description="Mur ligase C-terminal" evidence="11">
    <location>
        <begin position="297"/>
        <end position="415"/>
    </location>
</feature>
<evidence type="ECO:0000313" key="13">
    <source>
        <dbReference type="EMBL" id="MFD1039529.1"/>
    </source>
</evidence>
<dbReference type="InterPro" id="IPR036565">
    <property type="entry name" value="Mur-like_cat_sf"/>
</dbReference>
<evidence type="ECO:0000256" key="7">
    <source>
        <dbReference type="ARBA" id="ARBA00022842"/>
    </source>
</evidence>
<keyword evidence="4" id="KW-0479">Metal-binding</keyword>
<dbReference type="SUPFAM" id="SSF53244">
    <property type="entry name" value="MurD-like peptide ligases, peptide-binding domain"/>
    <property type="match status" value="1"/>
</dbReference>
<feature type="domain" description="Mur ligase central" evidence="12">
    <location>
        <begin position="46"/>
        <end position="269"/>
    </location>
</feature>
<accession>A0ABW3LPX5</accession>
<comment type="caution">
    <text evidence="13">The sequence shown here is derived from an EMBL/GenBank/DDBJ whole genome shotgun (WGS) entry which is preliminary data.</text>
</comment>
<dbReference type="PANTHER" id="PTHR11136">
    <property type="entry name" value="FOLYLPOLYGLUTAMATE SYNTHASE-RELATED"/>
    <property type="match status" value="1"/>
</dbReference>
<dbReference type="InterPro" id="IPR001645">
    <property type="entry name" value="Folylpolyglutamate_synth"/>
</dbReference>
<comment type="catalytic activity">
    <reaction evidence="9">
        <text>(6S)-5,6,7,8-tetrahydrofolyl-(gamma-L-Glu)(n) + L-glutamate + ATP = (6S)-5,6,7,8-tetrahydrofolyl-(gamma-L-Glu)(n+1) + ADP + phosphate + H(+)</text>
        <dbReference type="Rhea" id="RHEA:10580"/>
        <dbReference type="Rhea" id="RHEA-COMP:14738"/>
        <dbReference type="Rhea" id="RHEA-COMP:14740"/>
        <dbReference type="ChEBI" id="CHEBI:15378"/>
        <dbReference type="ChEBI" id="CHEBI:29985"/>
        <dbReference type="ChEBI" id="CHEBI:30616"/>
        <dbReference type="ChEBI" id="CHEBI:43474"/>
        <dbReference type="ChEBI" id="CHEBI:141005"/>
        <dbReference type="ChEBI" id="CHEBI:456216"/>
        <dbReference type="EC" id="6.3.2.17"/>
    </reaction>
</comment>
<dbReference type="EC" id="6.3.2.17" evidence="2"/>
<evidence type="ECO:0000256" key="8">
    <source>
        <dbReference type="ARBA" id="ARBA00030592"/>
    </source>
</evidence>
<evidence type="ECO:0000259" key="12">
    <source>
        <dbReference type="Pfam" id="PF08245"/>
    </source>
</evidence>
<dbReference type="InterPro" id="IPR004101">
    <property type="entry name" value="Mur_ligase_C"/>
</dbReference>
<evidence type="ECO:0000256" key="1">
    <source>
        <dbReference type="ARBA" id="ARBA00008276"/>
    </source>
</evidence>
<proteinExistence type="inferred from homology"/>
<evidence type="ECO:0000259" key="11">
    <source>
        <dbReference type="Pfam" id="PF02875"/>
    </source>
</evidence>